<accession>A0A7C3WHN8</accession>
<keyword evidence="1" id="KW-1133">Transmembrane helix</keyword>
<keyword evidence="1" id="KW-0472">Membrane</keyword>
<feature type="transmembrane region" description="Helical" evidence="1">
    <location>
        <begin position="143"/>
        <end position="164"/>
    </location>
</feature>
<feature type="transmembrane region" description="Helical" evidence="1">
    <location>
        <begin position="200"/>
        <end position="222"/>
    </location>
</feature>
<gene>
    <name evidence="2" type="ORF">ENV62_06090</name>
</gene>
<feature type="transmembrane region" description="Helical" evidence="1">
    <location>
        <begin position="93"/>
        <end position="113"/>
    </location>
</feature>
<dbReference type="EMBL" id="DTHB01000043">
    <property type="protein sequence ID" value="HGB14788.1"/>
    <property type="molecule type" value="Genomic_DNA"/>
</dbReference>
<dbReference type="InterPro" id="IPR011672">
    <property type="entry name" value="DUF1614"/>
</dbReference>
<comment type="caution">
    <text evidence="2">The sequence shown here is derived from an EMBL/GenBank/DDBJ whole genome shotgun (WGS) entry which is preliminary data.</text>
</comment>
<organism evidence="2">
    <name type="scientific">Desulfobacca acetoxidans</name>
    <dbReference type="NCBI Taxonomy" id="60893"/>
    <lineage>
        <taxon>Bacteria</taxon>
        <taxon>Pseudomonadati</taxon>
        <taxon>Thermodesulfobacteriota</taxon>
        <taxon>Desulfobaccia</taxon>
        <taxon>Desulfobaccales</taxon>
        <taxon>Desulfobaccaceae</taxon>
        <taxon>Desulfobacca</taxon>
    </lineage>
</organism>
<evidence type="ECO:0000313" key="2">
    <source>
        <dbReference type="EMBL" id="HGB14788.1"/>
    </source>
</evidence>
<feature type="transmembrane region" description="Helical" evidence="1">
    <location>
        <begin position="120"/>
        <end position="137"/>
    </location>
</feature>
<dbReference type="Pfam" id="PF07758">
    <property type="entry name" value="DUF1614"/>
    <property type="match status" value="1"/>
</dbReference>
<feature type="transmembrane region" description="Helical" evidence="1">
    <location>
        <begin position="43"/>
        <end position="63"/>
    </location>
</feature>
<keyword evidence="1" id="KW-0812">Transmembrane</keyword>
<dbReference type="AlphaFoldDB" id="A0A7C3WHN8"/>
<name>A0A7C3WHN8_9BACT</name>
<sequence>MIYPPLLFLFMMAFFFLALFLLPFLLVGMIGEAFIRLGISPSMIFWLLILTLVGSLVNIPIYTLEGREVITERVISYYGMRVRLPRLPVRHQTVLAINVGGALIPIALCGYLIYQINLPWCMLITLVVVTLVINRLARPVEGLGIAVPGLVPPVLAALGVYLLCPPELRAPCAYIASTMGTLIGADLLKLHEISQLGAPVASIGGAGTFDAIFLGGVIAVLLS</sequence>
<reference evidence="2" key="1">
    <citation type="journal article" date="2020" name="mSystems">
        <title>Genome- and Community-Level Interaction Insights into Carbon Utilization and Element Cycling Functions of Hydrothermarchaeota in Hydrothermal Sediment.</title>
        <authorList>
            <person name="Zhou Z."/>
            <person name="Liu Y."/>
            <person name="Xu W."/>
            <person name="Pan J."/>
            <person name="Luo Z.H."/>
            <person name="Li M."/>
        </authorList>
    </citation>
    <scope>NUCLEOTIDE SEQUENCE [LARGE SCALE GENOMIC DNA]</scope>
    <source>
        <strain evidence="2">SpSt-776</strain>
    </source>
</reference>
<feature type="transmembrane region" description="Helical" evidence="1">
    <location>
        <begin position="6"/>
        <end position="31"/>
    </location>
</feature>
<evidence type="ECO:0000256" key="1">
    <source>
        <dbReference type="SAM" id="Phobius"/>
    </source>
</evidence>
<protein>
    <submittedName>
        <fullName evidence="2">DUF1614 domain-containing protein</fullName>
    </submittedName>
</protein>
<proteinExistence type="predicted"/>